<dbReference type="AlphaFoldDB" id="A0A9D1MXS5"/>
<proteinExistence type="inferred from homology"/>
<keyword evidence="4" id="KW-0812">Transmembrane</keyword>
<dbReference type="EMBL" id="DVOC01000055">
    <property type="protein sequence ID" value="HIU91006.1"/>
    <property type="molecule type" value="Genomic_DNA"/>
</dbReference>
<comment type="similarity">
    <text evidence="1">Belongs to the glycosyltransferase 2 family.</text>
</comment>
<dbReference type="CDD" id="cd06438">
    <property type="entry name" value="EpsO_like"/>
    <property type="match status" value="1"/>
</dbReference>
<comment type="caution">
    <text evidence="5">The sequence shown here is derived from an EMBL/GenBank/DDBJ whole genome shotgun (WGS) entry which is preliminary data.</text>
</comment>
<keyword evidence="4" id="KW-0472">Membrane</keyword>
<keyword evidence="3" id="KW-0808">Transferase</keyword>
<dbReference type="GO" id="GO:0016757">
    <property type="term" value="F:glycosyltransferase activity"/>
    <property type="evidence" value="ECO:0007669"/>
    <property type="project" value="UniProtKB-KW"/>
</dbReference>
<dbReference type="InterPro" id="IPR029044">
    <property type="entry name" value="Nucleotide-diphossugar_trans"/>
</dbReference>
<evidence type="ECO:0000256" key="3">
    <source>
        <dbReference type="ARBA" id="ARBA00022679"/>
    </source>
</evidence>
<evidence type="ECO:0000256" key="1">
    <source>
        <dbReference type="ARBA" id="ARBA00006739"/>
    </source>
</evidence>
<reference evidence="5" key="2">
    <citation type="journal article" date="2021" name="PeerJ">
        <title>Extensive microbial diversity within the chicken gut microbiome revealed by metagenomics and culture.</title>
        <authorList>
            <person name="Gilroy R."/>
            <person name="Ravi A."/>
            <person name="Getino M."/>
            <person name="Pursley I."/>
            <person name="Horton D.L."/>
            <person name="Alikhan N.F."/>
            <person name="Baker D."/>
            <person name="Gharbi K."/>
            <person name="Hall N."/>
            <person name="Watson M."/>
            <person name="Adriaenssens E.M."/>
            <person name="Foster-Nyarko E."/>
            <person name="Jarju S."/>
            <person name="Secka A."/>
            <person name="Antonio M."/>
            <person name="Oren A."/>
            <person name="Chaudhuri R.R."/>
            <person name="La Ragione R."/>
            <person name="Hildebrand F."/>
            <person name="Pallen M.J."/>
        </authorList>
    </citation>
    <scope>NUCLEOTIDE SEQUENCE</scope>
    <source>
        <strain evidence="5">ChiHjej12B11-7776</strain>
    </source>
</reference>
<feature type="transmembrane region" description="Helical" evidence="4">
    <location>
        <begin position="308"/>
        <end position="334"/>
    </location>
</feature>
<organism evidence="5 6">
    <name type="scientific">Candidatus Fimimonas merdipullorum</name>
    <dbReference type="NCBI Taxonomy" id="2840822"/>
    <lineage>
        <taxon>Bacteria</taxon>
        <taxon>Pseudomonadati</taxon>
        <taxon>Myxococcota</taxon>
        <taxon>Myxococcia</taxon>
        <taxon>Myxococcales</taxon>
        <taxon>Cystobacterineae</taxon>
        <taxon>Myxococcaceae</taxon>
        <taxon>Myxococcaceae incertae sedis</taxon>
        <taxon>Candidatus Fimimonas</taxon>
    </lineage>
</organism>
<name>A0A9D1MXS5_9BACT</name>
<dbReference type="Pfam" id="PF13641">
    <property type="entry name" value="Glyco_tranf_2_3"/>
    <property type="match status" value="1"/>
</dbReference>
<evidence type="ECO:0000313" key="6">
    <source>
        <dbReference type="Proteomes" id="UP000886852"/>
    </source>
</evidence>
<reference evidence="5" key="1">
    <citation type="submission" date="2020-10" db="EMBL/GenBank/DDBJ databases">
        <authorList>
            <person name="Gilroy R."/>
        </authorList>
    </citation>
    <scope>NUCLEOTIDE SEQUENCE</scope>
    <source>
        <strain evidence="5">ChiHjej12B11-7776</strain>
    </source>
</reference>
<accession>A0A9D1MXS5</accession>
<evidence type="ECO:0000256" key="2">
    <source>
        <dbReference type="ARBA" id="ARBA00022676"/>
    </source>
</evidence>
<dbReference type="SUPFAM" id="SSF53448">
    <property type="entry name" value="Nucleotide-diphospho-sugar transferases"/>
    <property type="match status" value="1"/>
</dbReference>
<dbReference type="Proteomes" id="UP000886852">
    <property type="component" value="Unassembled WGS sequence"/>
</dbReference>
<keyword evidence="2" id="KW-0328">Glycosyltransferase</keyword>
<evidence type="ECO:0000256" key="4">
    <source>
        <dbReference type="SAM" id="Phobius"/>
    </source>
</evidence>
<sequence>MLFDLSTYEGIVSFIFTIITAILALPTAYMTVFMLIGLFTRKTYPHVQNKGNYGVVISARNEEKVVGNLIASVRGNDYPQQRLTIFVIAHNCTDKTAQVARQAGAVVYEYNNPDERTKGYALKYLFSQIEKDYGIQTFDGYLMLDADNIVSENYVDKMNDAFMYWKGQSAITSFRNSKNFGQNVMSGLYGLHFASGCRYESRGRTVCGCSARVQGTGFLIPSFILKDGWKYVTLTEDWEFTADQILEGNRIRYCDEAEFWDEQPTTTKIMLRQRLRWAKGHLLVFFGKSRQLFCSLFRRKTKCRGSAYDILACIIPYAVIGLFAGIIQFILLSPLFGVPFLNGQSVGEYAQSKWVSWVISLAAAYLSYAVPAALLFIVERKRIRGLSAGRKVAIVLLWPLFNLLNLPLQVVALFKKVEWKVIPHEAAITHETLNEQVRQAEQAQQVAAAKARPQDVKEK</sequence>
<feature type="transmembrane region" description="Helical" evidence="4">
    <location>
        <begin position="12"/>
        <end position="40"/>
    </location>
</feature>
<dbReference type="PANTHER" id="PTHR43630:SF1">
    <property type="entry name" value="POLY-BETA-1,6-N-ACETYL-D-GLUCOSAMINE SYNTHASE"/>
    <property type="match status" value="1"/>
</dbReference>
<feature type="transmembrane region" description="Helical" evidence="4">
    <location>
        <begin position="354"/>
        <end position="378"/>
    </location>
</feature>
<protein>
    <submittedName>
        <fullName evidence="5">Glycosyltransferase family 2 protein</fullName>
    </submittedName>
</protein>
<evidence type="ECO:0000313" key="5">
    <source>
        <dbReference type="EMBL" id="HIU91006.1"/>
    </source>
</evidence>
<gene>
    <name evidence="5" type="ORF">IAC72_03255</name>
</gene>
<dbReference type="Gene3D" id="3.90.550.10">
    <property type="entry name" value="Spore Coat Polysaccharide Biosynthesis Protein SpsA, Chain A"/>
    <property type="match status" value="1"/>
</dbReference>
<keyword evidence="4" id="KW-1133">Transmembrane helix</keyword>
<dbReference type="PANTHER" id="PTHR43630">
    <property type="entry name" value="POLY-BETA-1,6-N-ACETYL-D-GLUCOSAMINE SYNTHASE"/>
    <property type="match status" value="1"/>
</dbReference>
<feature type="transmembrane region" description="Helical" evidence="4">
    <location>
        <begin position="390"/>
        <end position="414"/>
    </location>
</feature>